<reference evidence="3 4" key="1">
    <citation type="submission" date="2024-01" db="EMBL/GenBank/DDBJ databases">
        <title>Metagenomic exploration of the rhizosphere soil microbial community and their significance in facilitating the development of wild simulated ginseng.</title>
        <authorList>
            <person name="Huang J."/>
        </authorList>
    </citation>
    <scope>NUCLEOTIDE SEQUENCE [LARGE SCALE GENOMIC DNA]</scope>
    <source>
        <strain evidence="3 4">WY141</strain>
    </source>
</reference>
<name>A0ABV1QB27_STRMI</name>
<feature type="transmembrane region" description="Helical" evidence="2">
    <location>
        <begin position="314"/>
        <end position="336"/>
    </location>
</feature>
<keyword evidence="4" id="KW-1185">Reference proteome</keyword>
<keyword evidence="2" id="KW-0472">Membrane</keyword>
<proteinExistence type="predicted"/>
<evidence type="ECO:0000256" key="2">
    <source>
        <dbReference type="SAM" id="Phobius"/>
    </source>
</evidence>
<evidence type="ECO:0000313" key="3">
    <source>
        <dbReference type="EMBL" id="MER0428348.1"/>
    </source>
</evidence>
<feature type="transmembrane region" description="Helical" evidence="2">
    <location>
        <begin position="83"/>
        <end position="100"/>
    </location>
</feature>
<accession>A0ABV1QB27</accession>
<feature type="region of interest" description="Disordered" evidence="1">
    <location>
        <begin position="1"/>
        <end position="52"/>
    </location>
</feature>
<comment type="caution">
    <text evidence="3">The sequence shown here is derived from an EMBL/GenBank/DDBJ whole genome shotgun (WGS) entry which is preliminary data.</text>
</comment>
<keyword evidence="2" id="KW-0812">Transmembrane</keyword>
<gene>
    <name evidence="3" type="ORF">ABR748_29635</name>
</gene>
<evidence type="ECO:0008006" key="5">
    <source>
        <dbReference type="Google" id="ProtNLM"/>
    </source>
</evidence>
<organism evidence="3 4">
    <name type="scientific">Streptomyces microflavus</name>
    <name type="common">Streptomyces lipmanii</name>
    <dbReference type="NCBI Taxonomy" id="1919"/>
    <lineage>
        <taxon>Bacteria</taxon>
        <taxon>Bacillati</taxon>
        <taxon>Actinomycetota</taxon>
        <taxon>Actinomycetes</taxon>
        <taxon>Kitasatosporales</taxon>
        <taxon>Streptomycetaceae</taxon>
        <taxon>Streptomyces</taxon>
    </lineage>
</organism>
<feature type="transmembrane region" description="Helical" evidence="2">
    <location>
        <begin position="120"/>
        <end position="136"/>
    </location>
</feature>
<feature type="compositionally biased region" description="Pro residues" evidence="1">
    <location>
        <begin position="17"/>
        <end position="26"/>
    </location>
</feature>
<feature type="transmembrane region" description="Helical" evidence="2">
    <location>
        <begin position="514"/>
        <end position="531"/>
    </location>
</feature>
<evidence type="ECO:0000256" key="1">
    <source>
        <dbReference type="SAM" id="MobiDB-lite"/>
    </source>
</evidence>
<dbReference type="RefSeq" id="WP_350240583.1">
    <property type="nucleotide sequence ID" value="NZ_JBEJUE010000035.1"/>
</dbReference>
<sequence>MTSRRTASDPAVSGGPPLSPAVPVPVPERRTPGPAPSPHTAAGHNALVNRPPVPLPAEHIPPGTADWRTPDAGRWLAAVPARWAHPLWAVLALVVTMVWYMDGAPLTPCTSADPCGTDWSGLGMMAVLVLTPYWVWRQPRLALAGLAVALVGFAEDGGFTESFGEPYALGYPVAAAFTTAGIVHRLALAGRQRTLALEAAGPVAQPLPAAALTFRRGRFSFALAALLLAVAGFGSWQAQQVADAYEERAASATQLSGRVAALEQDGDADILEVEADERTHRFETAVPEDFPVDSQVDIVVDGDWAALVAEPYDAFGWELLVLAGSVAALALFANGVDGRTRSVRLRRGPLPVLKVLVREDHEDGRTWVFAADDTETLRPILHFHSLHAYEEEDEHEGAAGGGEGDDEAEAVDLTKVRAILTGDDPPPPLREALLYGAPYAGAEVALAARLDADEAEVVVECSVTAVKPAAPGLMTRGPKHRERNSELRPVEEIAASMPPATGLRVWKAHGFSRAVGLGLLLVQGGGIWAMVDDGPSWHWLWLPLALPWLVSAVSTALTWRITADRDGLWATGAWRVRQLPWDAITAVRHSEDGIRVGTGKDHPDVELSPTGWAWLERRLGREPYAVRAAEEVRALLLRPELRPTEEAPTARQGMPVGPPLVAVSLLWGAAVLLLL</sequence>
<protein>
    <recommendedName>
        <fullName evidence="5">PH domain-containing protein</fullName>
    </recommendedName>
</protein>
<dbReference type="Proteomes" id="UP001456562">
    <property type="component" value="Unassembled WGS sequence"/>
</dbReference>
<evidence type="ECO:0000313" key="4">
    <source>
        <dbReference type="Proteomes" id="UP001456562"/>
    </source>
</evidence>
<feature type="transmembrane region" description="Helical" evidence="2">
    <location>
        <begin position="537"/>
        <end position="559"/>
    </location>
</feature>
<dbReference type="EMBL" id="JBEJUE010000035">
    <property type="protein sequence ID" value="MER0428348.1"/>
    <property type="molecule type" value="Genomic_DNA"/>
</dbReference>
<feature type="transmembrane region" description="Helical" evidence="2">
    <location>
        <begin position="219"/>
        <end position="238"/>
    </location>
</feature>
<keyword evidence="2" id="KW-1133">Transmembrane helix</keyword>